<dbReference type="InterPro" id="IPR001509">
    <property type="entry name" value="Epimerase_deHydtase"/>
</dbReference>
<keyword evidence="2" id="KW-1133">Transmembrane helix</keyword>
<accession>A0A383VN63</accession>
<dbReference type="Pfam" id="PF01370">
    <property type="entry name" value="Epimerase"/>
    <property type="match status" value="1"/>
</dbReference>
<keyword evidence="1" id="KW-0560">Oxidoreductase</keyword>
<dbReference type="Gene3D" id="3.40.50.720">
    <property type="entry name" value="NAD(P)-binding Rossmann-like Domain"/>
    <property type="match status" value="1"/>
</dbReference>
<protein>
    <recommendedName>
        <fullName evidence="3">NAD-dependent epimerase/dehydratase domain-containing protein</fullName>
    </recommendedName>
</protein>
<name>A0A383VN63_TETOB</name>
<feature type="transmembrane region" description="Helical" evidence="2">
    <location>
        <begin position="366"/>
        <end position="389"/>
    </location>
</feature>
<evidence type="ECO:0000259" key="3">
    <source>
        <dbReference type="Pfam" id="PF01370"/>
    </source>
</evidence>
<dbReference type="PANTHER" id="PTHR10366">
    <property type="entry name" value="NAD DEPENDENT EPIMERASE/DEHYDRATASE"/>
    <property type="match status" value="1"/>
</dbReference>
<dbReference type="STRING" id="3088.A0A383VN63"/>
<reference evidence="4 5" key="1">
    <citation type="submission" date="2016-10" db="EMBL/GenBank/DDBJ databases">
        <authorList>
            <person name="Cai Z."/>
        </authorList>
    </citation>
    <scope>NUCLEOTIDE SEQUENCE [LARGE SCALE GENOMIC DNA]</scope>
</reference>
<dbReference type="InterPro" id="IPR036291">
    <property type="entry name" value="NAD(P)-bd_dom_sf"/>
</dbReference>
<dbReference type="GO" id="GO:0016616">
    <property type="term" value="F:oxidoreductase activity, acting on the CH-OH group of donors, NAD or NADP as acceptor"/>
    <property type="evidence" value="ECO:0007669"/>
    <property type="project" value="TreeGrafter"/>
</dbReference>
<evidence type="ECO:0000256" key="1">
    <source>
        <dbReference type="ARBA" id="ARBA00023002"/>
    </source>
</evidence>
<dbReference type="EMBL" id="FNXT01000689">
    <property type="protein sequence ID" value="SZX66164.1"/>
    <property type="molecule type" value="Genomic_DNA"/>
</dbReference>
<dbReference type="Proteomes" id="UP000256970">
    <property type="component" value="Unassembled WGS sequence"/>
</dbReference>
<organism evidence="4 5">
    <name type="scientific">Tetradesmus obliquus</name>
    <name type="common">Green alga</name>
    <name type="synonym">Acutodesmus obliquus</name>
    <dbReference type="NCBI Taxonomy" id="3088"/>
    <lineage>
        <taxon>Eukaryota</taxon>
        <taxon>Viridiplantae</taxon>
        <taxon>Chlorophyta</taxon>
        <taxon>core chlorophytes</taxon>
        <taxon>Chlorophyceae</taxon>
        <taxon>CS clade</taxon>
        <taxon>Sphaeropleales</taxon>
        <taxon>Scenedesmaceae</taxon>
        <taxon>Tetradesmus</taxon>
    </lineage>
</organism>
<sequence>MADVFPALTDAEKKSKKLRICVTGATGYLAGHIIKRLLAAGHTVHGTARHPASSAGTAHLHQMEGADRLKLFKADLLAPGAFDEAVAGCDMVIHTASPYQLDVPKGKEEELMIRPAIFGTENVLAAVNKSPSVKRVVLTASTVSVWGDPHERGRGHVFSEADWNITATPTAFPYFYSKTAAEKRAYQMCEEARGRWQLCSINPGAIWGPPTGSRTDGESVGQMIDLLSGAFWPWSPPLGVGVVDVRDVALAHCLAAVIPSASGRYLLNSESTYVLPTAAKILSKAYPKRWLPVLKPPLLSLIVFGPMMGLPVNISRATFRKKPLVCVDKAAKELGITSYISLQQSVLDMARDMLAKGMVPAWKVPLAAPILFLDVLIMAGLLWGLLSLFKTVAA</sequence>
<gene>
    <name evidence="4" type="ORF">BQ4739_LOCUS6603</name>
</gene>
<feature type="domain" description="NAD-dependent epimerase/dehydratase" evidence="3">
    <location>
        <begin position="20"/>
        <end position="225"/>
    </location>
</feature>
<keyword evidence="2" id="KW-0472">Membrane</keyword>
<dbReference type="AlphaFoldDB" id="A0A383VN63"/>
<keyword evidence="2" id="KW-0812">Transmembrane</keyword>
<evidence type="ECO:0000313" key="5">
    <source>
        <dbReference type="Proteomes" id="UP000256970"/>
    </source>
</evidence>
<keyword evidence="5" id="KW-1185">Reference proteome</keyword>
<dbReference type="PANTHER" id="PTHR10366:SF852">
    <property type="entry name" value="CINNAMOYL-COA REDUCTASE CAD2"/>
    <property type="match status" value="1"/>
</dbReference>
<evidence type="ECO:0000313" key="4">
    <source>
        <dbReference type="EMBL" id="SZX66164.1"/>
    </source>
</evidence>
<dbReference type="SUPFAM" id="SSF51735">
    <property type="entry name" value="NAD(P)-binding Rossmann-fold domains"/>
    <property type="match status" value="1"/>
</dbReference>
<dbReference type="FunFam" id="3.40.50.720:FF:000085">
    <property type="entry name" value="Dihydroflavonol reductase"/>
    <property type="match status" value="1"/>
</dbReference>
<proteinExistence type="predicted"/>
<evidence type="ECO:0000256" key="2">
    <source>
        <dbReference type="SAM" id="Phobius"/>
    </source>
</evidence>
<dbReference type="InterPro" id="IPR050425">
    <property type="entry name" value="NAD(P)_dehydrat-like"/>
</dbReference>